<evidence type="ECO:0000256" key="1">
    <source>
        <dbReference type="ARBA" id="ARBA00005322"/>
    </source>
</evidence>
<dbReference type="RefSeq" id="WP_029709462.1">
    <property type="nucleotide sequence ID" value="NZ_CP019239.1"/>
</dbReference>
<keyword evidence="11" id="KW-0282">Flagellum</keyword>
<organism evidence="11 12">
    <name type="scientific">Rhodoferax saidenbachensis</name>
    <dbReference type="NCBI Taxonomy" id="1484693"/>
    <lineage>
        <taxon>Bacteria</taxon>
        <taxon>Pseudomonadati</taxon>
        <taxon>Pseudomonadota</taxon>
        <taxon>Betaproteobacteria</taxon>
        <taxon>Burkholderiales</taxon>
        <taxon>Comamonadaceae</taxon>
        <taxon>Rhodoferax</taxon>
    </lineage>
</organism>
<dbReference type="EMBL" id="CP019239">
    <property type="protein sequence ID" value="APW41575.1"/>
    <property type="molecule type" value="Genomic_DNA"/>
</dbReference>
<evidence type="ECO:0000256" key="4">
    <source>
        <dbReference type="ARBA" id="ARBA00022795"/>
    </source>
</evidence>
<dbReference type="KEGG" id="rsb:RS694_02740"/>
<dbReference type="NCBIfam" id="TIGR03824">
    <property type="entry name" value="FlgM_jcvi"/>
    <property type="match status" value="1"/>
</dbReference>
<dbReference type="InterPro" id="IPR007412">
    <property type="entry name" value="FlgM"/>
</dbReference>
<dbReference type="eggNOG" id="COG2747">
    <property type="taxonomic scope" value="Bacteria"/>
</dbReference>
<dbReference type="AlphaFoldDB" id="A0A1P8K6D8"/>
<evidence type="ECO:0000313" key="12">
    <source>
        <dbReference type="Proteomes" id="UP000186110"/>
    </source>
</evidence>
<dbReference type="GO" id="GO:0044781">
    <property type="term" value="P:bacterial-type flagellum organization"/>
    <property type="evidence" value="ECO:0007669"/>
    <property type="project" value="UniProtKB-KW"/>
</dbReference>
<evidence type="ECO:0000256" key="8">
    <source>
        <dbReference type="ARBA" id="ARBA00030117"/>
    </source>
</evidence>
<evidence type="ECO:0000256" key="3">
    <source>
        <dbReference type="ARBA" id="ARBA00022491"/>
    </source>
</evidence>
<keyword evidence="3" id="KW-0678">Repressor</keyword>
<reference evidence="11 12" key="1">
    <citation type="submission" date="2017-01" db="EMBL/GenBank/DDBJ databases">
        <authorList>
            <person name="Mah S.A."/>
            <person name="Swanson W.J."/>
            <person name="Moy G.W."/>
            <person name="Vacquier V.D."/>
        </authorList>
    </citation>
    <scope>NUCLEOTIDE SEQUENCE [LARGE SCALE GENOMIC DNA]</scope>
    <source>
        <strain evidence="11 12">DSM 22694</strain>
    </source>
</reference>
<gene>
    <name evidence="11" type="ORF">RS694_02740</name>
</gene>
<keyword evidence="11" id="KW-0969">Cilium</keyword>
<name>A0A1P8K6D8_9BURK</name>
<dbReference type="SUPFAM" id="SSF101498">
    <property type="entry name" value="Anti-sigma factor FlgM"/>
    <property type="match status" value="1"/>
</dbReference>
<evidence type="ECO:0000256" key="9">
    <source>
        <dbReference type="SAM" id="MobiDB-lite"/>
    </source>
</evidence>
<dbReference type="InterPro" id="IPR035890">
    <property type="entry name" value="Anti-sigma-28_factor_FlgM_sf"/>
</dbReference>
<sequence length="111" mass="11308">MKIGQPPEIPPSVNPGSASAAQKAAQQPATATAAANANASKSTRSAGVAVTVSTLAQSLEKSSSTQPGDIDTEKVASVRSSIENGTYVVNPEAIADKLLSNAQEMLNRTTR</sequence>
<keyword evidence="4" id="KW-1005">Bacterial flagellum biogenesis</keyword>
<proteinExistence type="inferred from homology"/>
<feature type="compositionally biased region" description="Low complexity" evidence="9">
    <location>
        <begin position="17"/>
        <end position="46"/>
    </location>
</feature>
<keyword evidence="5" id="KW-0805">Transcription regulation</keyword>
<dbReference type="GO" id="GO:0045892">
    <property type="term" value="P:negative regulation of DNA-templated transcription"/>
    <property type="evidence" value="ECO:0007669"/>
    <property type="project" value="InterPro"/>
</dbReference>
<feature type="region of interest" description="Disordered" evidence="9">
    <location>
        <begin position="1"/>
        <end position="46"/>
    </location>
</feature>
<evidence type="ECO:0000256" key="5">
    <source>
        <dbReference type="ARBA" id="ARBA00023015"/>
    </source>
</evidence>
<evidence type="ECO:0000259" key="10">
    <source>
        <dbReference type="Pfam" id="PF04316"/>
    </source>
</evidence>
<accession>A0A1P8K6D8</accession>
<protein>
    <recommendedName>
        <fullName evidence="2">Negative regulator of flagellin synthesis</fullName>
    </recommendedName>
    <alternativeName>
        <fullName evidence="8">Anti-sigma-28 factor</fullName>
    </alternativeName>
</protein>
<keyword evidence="12" id="KW-1185">Reference proteome</keyword>
<comment type="function">
    <text evidence="7">Responsible for the coupling of flagellin expression to flagellar assembly by preventing expression of the flagellin genes when a component of the middle class of proteins is defective. It negatively regulates flagellar genes by inhibiting the activity of FliA by directly binding to FliA.</text>
</comment>
<evidence type="ECO:0000313" key="11">
    <source>
        <dbReference type="EMBL" id="APW41575.1"/>
    </source>
</evidence>
<dbReference type="InterPro" id="IPR031316">
    <property type="entry name" value="FlgM_C"/>
</dbReference>
<dbReference type="STRING" id="1484693.RS694_02740"/>
<dbReference type="Proteomes" id="UP000186110">
    <property type="component" value="Chromosome"/>
</dbReference>
<dbReference type="Pfam" id="PF04316">
    <property type="entry name" value="FlgM"/>
    <property type="match status" value="1"/>
</dbReference>
<keyword evidence="6" id="KW-0804">Transcription</keyword>
<feature type="domain" description="Anti-sigma-28 factor FlgM C-terminal" evidence="10">
    <location>
        <begin position="50"/>
        <end position="99"/>
    </location>
</feature>
<evidence type="ECO:0000256" key="6">
    <source>
        <dbReference type="ARBA" id="ARBA00023163"/>
    </source>
</evidence>
<evidence type="ECO:0000256" key="2">
    <source>
        <dbReference type="ARBA" id="ARBA00017823"/>
    </source>
</evidence>
<evidence type="ECO:0000256" key="7">
    <source>
        <dbReference type="ARBA" id="ARBA00024739"/>
    </source>
</evidence>
<keyword evidence="11" id="KW-0966">Cell projection</keyword>
<comment type="similarity">
    <text evidence="1">Belongs to the FlgM family.</text>
</comment>